<feature type="domain" description="Antitoxin Xre/MbcA/ParS-like toxin-binding" evidence="2">
    <location>
        <begin position="88"/>
        <end position="135"/>
    </location>
</feature>
<gene>
    <name evidence="3" type="ORF">VB798_01815</name>
</gene>
<evidence type="ECO:0000313" key="3">
    <source>
        <dbReference type="EMBL" id="MEA5425290.1"/>
    </source>
</evidence>
<evidence type="ECO:0000256" key="1">
    <source>
        <dbReference type="SAM" id="MobiDB-lite"/>
    </source>
</evidence>
<evidence type="ECO:0000313" key="4">
    <source>
        <dbReference type="Proteomes" id="UP001302222"/>
    </source>
</evidence>
<organism evidence="3 4">
    <name type="scientific">Arcicella lustrica</name>
    <dbReference type="NCBI Taxonomy" id="2984196"/>
    <lineage>
        <taxon>Bacteria</taxon>
        <taxon>Pseudomonadati</taxon>
        <taxon>Bacteroidota</taxon>
        <taxon>Cytophagia</taxon>
        <taxon>Cytophagales</taxon>
        <taxon>Flectobacillaceae</taxon>
        <taxon>Arcicella</taxon>
    </lineage>
</organism>
<accession>A0ABU5SDB6</accession>
<sequence>MELEQLDSLENGETKEANLNKGTPRNTRHNVKRIGNISNINSYLSPRFKTNKSNISVIPAHKLRVTTNNRLSPRNTIEQSALYEHGLSVFGDARKFENWLRKPNGALDEKIPFNLLNTVEGIKKVDDILGRIEHGIFS</sequence>
<dbReference type="InterPro" id="IPR024467">
    <property type="entry name" value="Xre/MbcA/ParS-like_toxin-bd"/>
</dbReference>
<reference evidence="3 4" key="1">
    <citation type="submission" date="2023-12" db="EMBL/GenBank/DDBJ databases">
        <title>Novel species of the genus Arcicella isolated from rivers.</title>
        <authorList>
            <person name="Lu H."/>
        </authorList>
    </citation>
    <scope>NUCLEOTIDE SEQUENCE [LARGE SCALE GENOMIC DNA]</scope>
    <source>
        <strain evidence="3 4">DC25W</strain>
    </source>
</reference>
<dbReference type="Pfam" id="PF09722">
    <property type="entry name" value="Xre_MbcA_ParS_C"/>
    <property type="match status" value="1"/>
</dbReference>
<comment type="caution">
    <text evidence="3">The sequence shown here is derived from an EMBL/GenBank/DDBJ whole genome shotgun (WGS) entry which is preliminary data.</text>
</comment>
<protein>
    <submittedName>
        <fullName evidence="3">Antitoxin Xre/MbcA/ParS toxin-binding domain-containing protein</fullName>
    </submittedName>
</protein>
<name>A0ABU5SDB6_9BACT</name>
<evidence type="ECO:0000259" key="2">
    <source>
        <dbReference type="Pfam" id="PF09722"/>
    </source>
</evidence>
<dbReference type="RefSeq" id="WP_323255348.1">
    <property type="nucleotide sequence ID" value="NZ_JAYGIM010000001.1"/>
</dbReference>
<dbReference type="EMBL" id="JAYGIM010000001">
    <property type="protein sequence ID" value="MEA5425290.1"/>
    <property type="molecule type" value="Genomic_DNA"/>
</dbReference>
<feature type="region of interest" description="Disordered" evidence="1">
    <location>
        <begin position="1"/>
        <end position="29"/>
    </location>
</feature>
<keyword evidence="4" id="KW-1185">Reference proteome</keyword>
<proteinExistence type="predicted"/>
<dbReference type="Proteomes" id="UP001302222">
    <property type="component" value="Unassembled WGS sequence"/>
</dbReference>